<organism evidence="2 3">
    <name type="scientific">Psylliodes chrysocephalus</name>
    <dbReference type="NCBI Taxonomy" id="3402493"/>
    <lineage>
        <taxon>Eukaryota</taxon>
        <taxon>Metazoa</taxon>
        <taxon>Ecdysozoa</taxon>
        <taxon>Arthropoda</taxon>
        <taxon>Hexapoda</taxon>
        <taxon>Insecta</taxon>
        <taxon>Pterygota</taxon>
        <taxon>Neoptera</taxon>
        <taxon>Endopterygota</taxon>
        <taxon>Coleoptera</taxon>
        <taxon>Polyphaga</taxon>
        <taxon>Cucujiformia</taxon>
        <taxon>Chrysomeloidea</taxon>
        <taxon>Chrysomelidae</taxon>
        <taxon>Galerucinae</taxon>
        <taxon>Alticini</taxon>
        <taxon>Psylliodes</taxon>
    </lineage>
</organism>
<dbReference type="OrthoDB" id="6770080at2759"/>
<feature type="region of interest" description="Disordered" evidence="1">
    <location>
        <begin position="49"/>
        <end position="87"/>
    </location>
</feature>
<evidence type="ECO:0000256" key="1">
    <source>
        <dbReference type="SAM" id="MobiDB-lite"/>
    </source>
</evidence>
<feature type="compositionally biased region" description="Polar residues" evidence="1">
    <location>
        <begin position="50"/>
        <end position="76"/>
    </location>
</feature>
<protein>
    <submittedName>
        <fullName evidence="2">Uncharacterized protein</fullName>
    </submittedName>
</protein>
<reference evidence="2" key="1">
    <citation type="submission" date="2022-01" db="EMBL/GenBank/DDBJ databases">
        <authorList>
            <person name="King R."/>
        </authorList>
    </citation>
    <scope>NUCLEOTIDE SEQUENCE</scope>
</reference>
<evidence type="ECO:0000313" key="3">
    <source>
        <dbReference type="Proteomes" id="UP001153636"/>
    </source>
</evidence>
<name>A0A9P0CDX5_9CUCU</name>
<keyword evidence="3" id="KW-1185">Reference proteome</keyword>
<proteinExistence type="predicted"/>
<evidence type="ECO:0000313" key="2">
    <source>
        <dbReference type="EMBL" id="CAH1101727.1"/>
    </source>
</evidence>
<dbReference type="EMBL" id="OV651823">
    <property type="protein sequence ID" value="CAH1101727.1"/>
    <property type="molecule type" value="Genomic_DNA"/>
</dbReference>
<dbReference type="Proteomes" id="UP001153636">
    <property type="component" value="Chromosome 11"/>
</dbReference>
<feature type="compositionally biased region" description="Low complexity" evidence="1">
    <location>
        <begin position="77"/>
        <end position="87"/>
    </location>
</feature>
<accession>A0A9P0CDX5</accession>
<dbReference type="AlphaFoldDB" id="A0A9P0CDX5"/>
<gene>
    <name evidence="2" type="ORF">PSYICH_LOCUS2306</name>
</gene>
<sequence>MSISSDGDYTEMEVEEDGMWKKVRRKTKDKLHNIPKRLNQLTKEIDDIIGTSSQTTNTKNPTYKNLSDTNRNPQPHKNSYTNKNNFNKNYSPVMNTIVNKKYDNMFYLEAESSCTRMNISTGWNQIFPNADDIIIKIVLKTNTNKDEIMGVLDRYVENGKILSYKESNPNTKPPTSSPLPSYSVIIARIEQEIDENSISRHLTNLNLEHRYCKRIIARSNAEPTIMIRIITGSQTTSEILLSHGLHYHYQHYPVYPSKAPEPVPQPCSKWQEYTHTTENCKNTQI</sequence>